<name>A0AAV0J0P4_9ROSI</name>
<evidence type="ECO:0000313" key="5">
    <source>
        <dbReference type="Proteomes" id="UP001154282"/>
    </source>
</evidence>
<feature type="compositionally biased region" description="Polar residues" evidence="2">
    <location>
        <begin position="233"/>
        <end position="254"/>
    </location>
</feature>
<dbReference type="Proteomes" id="UP001154282">
    <property type="component" value="Unassembled WGS sequence"/>
</dbReference>
<accession>A0AAV0J0P4</accession>
<dbReference type="PROSITE" id="PS51840">
    <property type="entry name" value="C2_NT"/>
    <property type="match status" value="1"/>
</dbReference>
<feature type="coiled-coil region" evidence="1">
    <location>
        <begin position="442"/>
        <end position="571"/>
    </location>
</feature>
<dbReference type="EMBL" id="CAMGYJ010000004">
    <property type="protein sequence ID" value="CAI0403351.1"/>
    <property type="molecule type" value="Genomic_DNA"/>
</dbReference>
<protein>
    <recommendedName>
        <fullName evidence="3">C2 NT-type domain-containing protein</fullName>
    </recommendedName>
</protein>
<feature type="coiled-coil region" evidence="1">
    <location>
        <begin position="597"/>
        <end position="825"/>
    </location>
</feature>
<evidence type="ECO:0000256" key="2">
    <source>
        <dbReference type="SAM" id="MobiDB-lite"/>
    </source>
</evidence>
<dbReference type="Pfam" id="PF10358">
    <property type="entry name" value="NT-C2"/>
    <property type="match status" value="1"/>
</dbReference>
<keyword evidence="5" id="KW-1185">Reference proteome</keyword>
<evidence type="ECO:0000313" key="4">
    <source>
        <dbReference type="EMBL" id="CAI0403351.1"/>
    </source>
</evidence>
<organism evidence="4 5">
    <name type="scientific">Linum tenue</name>
    <dbReference type="NCBI Taxonomy" id="586396"/>
    <lineage>
        <taxon>Eukaryota</taxon>
        <taxon>Viridiplantae</taxon>
        <taxon>Streptophyta</taxon>
        <taxon>Embryophyta</taxon>
        <taxon>Tracheophyta</taxon>
        <taxon>Spermatophyta</taxon>
        <taxon>Magnoliopsida</taxon>
        <taxon>eudicotyledons</taxon>
        <taxon>Gunneridae</taxon>
        <taxon>Pentapetalae</taxon>
        <taxon>rosids</taxon>
        <taxon>fabids</taxon>
        <taxon>Malpighiales</taxon>
        <taxon>Linaceae</taxon>
        <taxon>Linum</taxon>
    </lineage>
</organism>
<dbReference type="InterPro" id="IPR019448">
    <property type="entry name" value="NT-C2"/>
</dbReference>
<evidence type="ECO:0000259" key="3">
    <source>
        <dbReference type="PROSITE" id="PS51840"/>
    </source>
</evidence>
<feature type="region of interest" description="Disordered" evidence="2">
    <location>
        <begin position="184"/>
        <end position="260"/>
    </location>
</feature>
<feature type="compositionally biased region" description="Polar residues" evidence="2">
    <location>
        <begin position="191"/>
        <end position="224"/>
    </location>
</feature>
<reference evidence="4" key="1">
    <citation type="submission" date="2022-08" db="EMBL/GenBank/DDBJ databases">
        <authorList>
            <person name="Gutierrez-Valencia J."/>
        </authorList>
    </citation>
    <scope>NUCLEOTIDE SEQUENCE</scope>
</reference>
<dbReference type="AlphaFoldDB" id="A0AAV0J0P4"/>
<evidence type="ECO:0000256" key="1">
    <source>
        <dbReference type="SAM" id="Coils"/>
    </source>
</evidence>
<sequence>MFKSWRSKEKKFKAVFQLQFQATQVPQMKKPALTVALVPEDVGKPTFKLQKTAVQDGNCSWENPIYVTVKLVREPKTGKLHEKIYHFIVASGSAKKDYLGESSIDFADFADENEPMTVSLPLKFANSGAVLHITIHKIQGGIDQRNRASNGEAALHQDERLMSLSSNDRSDIDDKNFAEDIDDFEEGDNFKASNGSNESSFKSVGRQNSMPQRASVDANSTTTKNRLHRRSSTEWSMASASDESLVDSTNSPGDDNNVPKQFHEARDESIQKLKSEIFGLMRQSELSDMELQTLRKQVTKETKRAQDLSREMMDIKEERDALERECEQLKFLRKTVEAEALDRVKTSNEGSRVKIEEMRKELAHEKELKVNLELQLQKTQESNSELILAVQDLDDMLKGKSMEISMLSSKLEESSQQDKEVYCQKCRCNTETDEYQDDTTTREALKEQITDMSDEIEAYKESRERLEKYIEQLTQDYEDLKQENLEITSELEEKREQNLKAQNERSEQLATIKELESQLRRVEQKMRDQTEEQSESLLHINELEGQVKALEKELEKQAVGFEKDLDDLTQAKIEQEQRAILSEEALRKTRWKNVVTAERLQEEFKKLSQEMAAKIEDNEKRMTSAQMESDKLREQNRIMEEKLNKAYEEIAVIRDQNKVRVEELLTQLDLRTKMMEEISLEVEEKSMQLESEQKQGKGRQEAFSKEIQMLKAKIEALTTEDTSKQASLGETAIEIGRQSKGKKELERKYTSAKQEAEKVRKELENMRSLKDERETMLKRLQLEVEGLKDQHNKFICSLSEEELEKENLRKQILQLNGELQKKEYDLLLSDNEAVDKWKAKTRTEQQLKNCNLTEMLDEMAQIKEKNRRMESELKEMEVRYSDISLKFAEVEGERQQLVMTALLLIEVEVSTSVL</sequence>
<keyword evidence="1" id="KW-0175">Coiled coil</keyword>
<comment type="caution">
    <text evidence="4">The sequence shown here is derived from an EMBL/GenBank/DDBJ whole genome shotgun (WGS) entry which is preliminary data.</text>
</comment>
<gene>
    <name evidence="4" type="ORF">LITE_LOCUS12006</name>
</gene>
<proteinExistence type="predicted"/>
<dbReference type="PANTHER" id="PTHR34452">
    <property type="entry name" value="MYOSIN HEAVY CHAIN-RELATED PROTEIN"/>
    <property type="match status" value="1"/>
</dbReference>
<dbReference type="PANTHER" id="PTHR34452:SF14">
    <property type="entry name" value="MYOSIN HEAVY CHAIN, MUSCLE"/>
    <property type="match status" value="1"/>
</dbReference>
<feature type="coiled-coil region" evidence="1">
    <location>
        <begin position="291"/>
        <end position="382"/>
    </location>
</feature>
<feature type="domain" description="C2 NT-type" evidence="3">
    <location>
        <begin position="4"/>
        <end position="139"/>
    </location>
</feature>
<feature type="coiled-coil region" evidence="1">
    <location>
        <begin position="852"/>
        <end position="886"/>
    </location>
</feature>